<dbReference type="OrthoDB" id="9804819at2"/>
<dbReference type="SMART" id="SM00382">
    <property type="entry name" value="AAA"/>
    <property type="match status" value="1"/>
</dbReference>
<accession>A0A268EU06</accession>
<evidence type="ECO:0000313" key="5">
    <source>
        <dbReference type="EMBL" id="PAD76608.1"/>
    </source>
</evidence>
<dbReference type="InterPro" id="IPR051782">
    <property type="entry name" value="ABC_Transporter_VariousFunc"/>
</dbReference>
<evidence type="ECO:0000256" key="2">
    <source>
        <dbReference type="ARBA" id="ARBA00022741"/>
    </source>
</evidence>
<name>A0A268EU06_9BACL</name>
<dbReference type="AlphaFoldDB" id="A0A268EU06"/>
<dbReference type="PANTHER" id="PTHR42939:SF1">
    <property type="entry name" value="ABC TRANSPORTER ATP-BINDING PROTEIN ALBC-RELATED"/>
    <property type="match status" value="1"/>
</dbReference>
<evidence type="ECO:0000313" key="6">
    <source>
        <dbReference type="Proteomes" id="UP000215596"/>
    </source>
</evidence>
<dbReference type="Proteomes" id="UP000215596">
    <property type="component" value="Unassembled WGS sequence"/>
</dbReference>
<keyword evidence="2" id="KW-0547">Nucleotide-binding</keyword>
<proteinExistence type="predicted"/>
<protein>
    <submittedName>
        <fullName evidence="5">ABC transporter ATP-binding protein</fullName>
    </submittedName>
</protein>
<dbReference type="GO" id="GO:0016887">
    <property type="term" value="F:ATP hydrolysis activity"/>
    <property type="evidence" value="ECO:0007669"/>
    <property type="project" value="InterPro"/>
</dbReference>
<dbReference type="InterPro" id="IPR003439">
    <property type="entry name" value="ABC_transporter-like_ATP-bd"/>
</dbReference>
<organism evidence="5 6">
    <name type="scientific">Paenibacillus campinasensis</name>
    <dbReference type="NCBI Taxonomy" id="66347"/>
    <lineage>
        <taxon>Bacteria</taxon>
        <taxon>Bacillati</taxon>
        <taxon>Bacillota</taxon>
        <taxon>Bacilli</taxon>
        <taxon>Bacillales</taxon>
        <taxon>Paenibacillaceae</taxon>
        <taxon>Paenibacillus</taxon>
    </lineage>
</organism>
<dbReference type="EMBL" id="NPBY01000036">
    <property type="protein sequence ID" value="PAD76608.1"/>
    <property type="molecule type" value="Genomic_DNA"/>
</dbReference>
<evidence type="ECO:0000259" key="4">
    <source>
        <dbReference type="PROSITE" id="PS50893"/>
    </source>
</evidence>
<gene>
    <name evidence="5" type="ORF">CHH67_11860</name>
</gene>
<dbReference type="RefSeq" id="WP_095265399.1">
    <property type="nucleotide sequence ID" value="NZ_NPBY01000036.1"/>
</dbReference>
<dbReference type="InterPro" id="IPR003593">
    <property type="entry name" value="AAA+_ATPase"/>
</dbReference>
<dbReference type="PROSITE" id="PS50893">
    <property type="entry name" value="ABC_TRANSPORTER_2"/>
    <property type="match status" value="1"/>
</dbReference>
<dbReference type="SUPFAM" id="SSF52540">
    <property type="entry name" value="P-loop containing nucleoside triphosphate hydrolases"/>
    <property type="match status" value="1"/>
</dbReference>
<sequence>MSQAVVEVRQLCKSYTDVTAVNDVSFRMEENRIYGFLGRNGVGKTTIMHMITAQLFPTSGEVKVFGQSPYENEAVLRNICFIKEGQRYPDYFTVKDVLDVASTIFPNWDAAYANELMEEFRLPRKRIVKKLSRGMLSSVGIVVGLASRAPLTIFDEPYLGLDAVAREMFYDHLIEDYTRYPRTVVLSTHLIDEVSRLLEHVIVIDQGRVILDAESEELRGCACTVVGPADKVEAFVQGKKVIRREPFASMISATVMGETGGAIQQEAEQAGLKTSAVSLQDLIVSLTRVEKAVNRG</sequence>
<keyword evidence="3 5" id="KW-0067">ATP-binding</keyword>
<keyword evidence="1" id="KW-0813">Transport</keyword>
<evidence type="ECO:0000256" key="3">
    <source>
        <dbReference type="ARBA" id="ARBA00022840"/>
    </source>
</evidence>
<feature type="domain" description="ABC transporter" evidence="4">
    <location>
        <begin position="6"/>
        <end position="231"/>
    </location>
</feature>
<dbReference type="CDD" id="cd03230">
    <property type="entry name" value="ABC_DR_subfamily_A"/>
    <property type="match status" value="1"/>
</dbReference>
<dbReference type="Gene3D" id="3.40.50.300">
    <property type="entry name" value="P-loop containing nucleotide triphosphate hydrolases"/>
    <property type="match status" value="1"/>
</dbReference>
<dbReference type="Pfam" id="PF00005">
    <property type="entry name" value="ABC_tran"/>
    <property type="match status" value="1"/>
</dbReference>
<reference evidence="5 6" key="1">
    <citation type="submission" date="2017-07" db="EMBL/GenBank/DDBJ databases">
        <title>Isolation and whole genome analysis of endospore-forming bacteria from heroin.</title>
        <authorList>
            <person name="Kalinowski J."/>
            <person name="Ahrens B."/>
            <person name="Al-Dilaimi A."/>
            <person name="Winkler A."/>
            <person name="Wibberg D."/>
            <person name="Schleenbecker U."/>
            <person name="Ruckert C."/>
            <person name="Wolfel R."/>
            <person name="Grass G."/>
        </authorList>
    </citation>
    <scope>NUCLEOTIDE SEQUENCE [LARGE SCALE GENOMIC DNA]</scope>
    <source>
        <strain evidence="5 6">7537-G1</strain>
    </source>
</reference>
<dbReference type="PANTHER" id="PTHR42939">
    <property type="entry name" value="ABC TRANSPORTER ATP-BINDING PROTEIN ALBC-RELATED"/>
    <property type="match status" value="1"/>
</dbReference>
<dbReference type="InterPro" id="IPR027417">
    <property type="entry name" value="P-loop_NTPase"/>
</dbReference>
<evidence type="ECO:0000256" key="1">
    <source>
        <dbReference type="ARBA" id="ARBA00022448"/>
    </source>
</evidence>
<comment type="caution">
    <text evidence="5">The sequence shown here is derived from an EMBL/GenBank/DDBJ whole genome shotgun (WGS) entry which is preliminary data.</text>
</comment>
<dbReference type="GO" id="GO:0005524">
    <property type="term" value="F:ATP binding"/>
    <property type="evidence" value="ECO:0007669"/>
    <property type="project" value="UniProtKB-KW"/>
</dbReference>